<dbReference type="KEGG" id="salw:CP975_00680"/>
<reference evidence="1 2" key="1">
    <citation type="submission" date="2017-09" db="EMBL/GenBank/DDBJ databases">
        <authorList>
            <person name="Lee N."/>
            <person name="Cho B.-K."/>
        </authorList>
    </citation>
    <scope>NUCLEOTIDE SEQUENCE [LARGE SCALE GENOMIC DNA]</scope>
    <source>
        <strain evidence="1 2">ATCC 12461</strain>
    </source>
</reference>
<evidence type="ECO:0000313" key="2">
    <source>
        <dbReference type="Proteomes" id="UP000326553"/>
    </source>
</evidence>
<dbReference type="EMBL" id="CP023695">
    <property type="protein sequence ID" value="QEV16218.1"/>
    <property type="molecule type" value="Genomic_DNA"/>
</dbReference>
<name>A0A5J6H987_STRAD</name>
<accession>A0A5J6H987</accession>
<evidence type="ECO:0000313" key="1">
    <source>
        <dbReference type="EMBL" id="QEV16218.1"/>
    </source>
</evidence>
<sequence length="266" mass="29279">MDIRGYETGPIAAEAAFTSDFEIPGDLPVQKLVDMLEIERRSMDIRPGMRHKYTPLRFDSAAGTPQIGGRYLFDTWDNVLDYDDFTSNELEFEEGVKFWDRPFFLDVDRHIWRVTGAHDFTPLATTHHVNRFERWTYDGDAANAARLLEQSWPALRDHAGAAGAASVWLLHQPEEKQIGVLTVAARVAADTPGEAAARSLDALARTPSPGQLLPDALGAAQVFDRTSLILAMWLPESRVLGGAPSAYPAAPVHPLPTVPPQEPLGA</sequence>
<protein>
    <submittedName>
        <fullName evidence="1">Uncharacterized protein</fullName>
    </submittedName>
</protein>
<keyword evidence="2" id="KW-1185">Reference proteome</keyword>
<dbReference type="RefSeq" id="WP_055527774.1">
    <property type="nucleotide sequence ID" value="NZ_CP023695.1"/>
</dbReference>
<organism evidence="1 2">
    <name type="scientific">Streptomyces alboniger</name>
    <dbReference type="NCBI Taxonomy" id="132473"/>
    <lineage>
        <taxon>Bacteria</taxon>
        <taxon>Bacillati</taxon>
        <taxon>Actinomycetota</taxon>
        <taxon>Actinomycetes</taxon>
        <taxon>Kitasatosporales</taxon>
        <taxon>Streptomycetaceae</taxon>
        <taxon>Streptomyces</taxon>
        <taxon>Streptomyces aurantiacus group</taxon>
    </lineage>
</organism>
<proteinExistence type="predicted"/>
<dbReference type="Proteomes" id="UP000326553">
    <property type="component" value="Chromosome"/>
</dbReference>
<gene>
    <name evidence="1" type="ORF">CP975_00680</name>
</gene>
<dbReference type="AlphaFoldDB" id="A0A5J6H987"/>
<dbReference type="OrthoDB" id="4527704at2"/>